<comment type="subcellular location">
    <subcellularLocation>
        <location evidence="1">Secreted</location>
    </subcellularLocation>
</comment>
<gene>
    <name evidence="6" type="ORF">CGI_10004609</name>
</gene>
<dbReference type="AlphaFoldDB" id="K1PBE9"/>
<comment type="similarity">
    <text evidence="2 4">Belongs to the TGF-beta family.</text>
</comment>
<dbReference type="EMBL" id="JH819179">
    <property type="protein sequence ID" value="EKC21107.1"/>
    <property type="molecule type" value="Genomic_DNA"/>
</dbReference>
<keyword evidence="3" id="KW-0964">Secreted</keyword>
<dbReference type="PANTHER" id="PTHR11848">
    <property type="entry name" value="TGF-BETA FAMILY"/>
    <property type="match status" value="1"/>
</dbReference>
<evidence type="ECO:0000256" key="1">
    <source>
        <dbReference type="ARBA" id="ARBA00004613"/>
    </source>
</evidence>
<evidence type="ECO:0000259" key="5">
    <source>
        <dbReference type="PROSITE" id="PS51362"/>
    </source>
</evidence>
<name>K1PBE9_MAGGI</name>
<dbReference type="GO" id="GO:0008083">
    <property type="term" value="F:growth factor activity"/>
    <property type="evidence" value="ECO:0007669"/>
    <property type="project" value="UniProtKB-KW"/>
</dbReference>
<dbReference type="InterPro" id="IPR029034">
    <property type="entry name" value="Cystine-knot_cytokine"/>
</dbReference>
<protein>
    <submittedName>
        <fullName evidence="6">Growth/differentiation factor 9</fullName>
    </submittedName>
</protein>
<evidence type="ECO:0000256" key="2">
    <source>
        <dbReference type="ARBA" id="ARBA00006656"/>
    </source>
</evidence>
<sequence>MDYHFSFCVFYWVFFAVCLVKCWPLNHENEMATPSTKEVPVSEQILFRNFMDALDRLDYDEYSDISFHPVKIVNGEFEFDSSEFQAGHDVTGVDLIMKLSTNNSCRFAWAGNDIKVELRGRRINSFVLFDFDHLLVMERSSELIKIRLLPTPNCPLQNQPTNSFLVIYRNLSKGPVLQKLQELRISRIKRDSNTLPPIFSKDTYKRKNKIKSSIKDPGCHLVPWTVDFTRLQWDTFIVAPVRYEANACQRTSAKCLETQKCSLPSKKHSNYEYLRQIYSTKLGVSPPGNSSCKPSRYRSVIILIIEPKKGRVELRTLPNMRVVECECA</sequence>
<dbReference type="InParanoid" id="K1PBE9"/>
<evidence type="ECO:0000256" key="4">
    <source>
        <dbReference type="RuleBase" id="RU000354"/>
    </source>
</evidence>
<accession>K1PBE9</accession>
<dbReference type="Gene3D" id="2.10.90.10">
    <property type="entry name" value="Cystine-knot cytokines"/>
    <property type="match status" value="1"/>
</dbReference>
<dbReference type="GO" id="GO:0005615">
    <property type="term" value="C:extracellular space"/>
    <property type="evidence" value="ECO:0007669"/>
    <property type="project" value="TreeGrafter"/>
</dbReference>
<evidence type="ECO:0000256" key="3">
    <source>
        <dbReference type="ARBA" id="ARBA00022525"/>
    </source>
</evidence>
<dbReference type="PROSITE" id="PS51362">
    <property type="entry name" value="TGF_BETA_2"/>
    <property type="match status" value="1"/>
</dbReference>
<dbReference type="HOGENOM" id="CLU_919048_0_0_1"/>
<dbReference type="OrthoDB" id="6097978at2759"/>
<dbReference type="OMA" id="MVANACA"/>
<keyword evidence="4" id="KW-0339">Growth factor</keyword>
<dbReference type="InterPro" id="IPR001839">
    <property type="entry name" value="TGF-b_C"/>
</dbReference>
<dbReference type="GO" id="GO:0005125">
    <property type="term" value="F:cytokine activity"/>
    <property type="evidence" value="ECO:0007669"/>
    <property type="project" value="TreeGrafter"/>
</dbReference>
<dbReference type="Pfam" id="PF00019">
    <property type="entry name" value="TGF_beta"/>
    <property type="match status" value="1"/>
</dbReference>
<dbReference type="SMART" id="SM00204">
    <property type="entry name" value="TGFB"/>
    <property type="match status" value="1"/>
</dbReference>
<evidence type="ECO:0000313" key="6">
    <source>
        <dbReference type="EMBL" id="EKC21107.1"/>
    </source>
</evidence>
<reference evidence="6" key="1">
    <citation type="journal article" date="2012" name="Nature">
        <title>The oyster genome reveals stress adaptation and complexity of shell formation.</title>
        <authorList>
            <person name="Zhang G."/>
            <person name="Fang X."/>
            <person name="Guo X."/>
            <person name="Li L."/>
            <person name="Luo R."/>
            <person name="Xu F."/>
            <person name="Yang P."/>
            <person name="Zhang L."/>
            <person name="Wang X."/>
            <person name="Qi H."/>
            <person name="Xiong Z."/>
            <person name="Que H."/>
            <person name="Xie Y."/>
            <person name="Holland P.W."/>
            <person name="Paps J."/>
            <person name="Zhu Y."/>
            <person name="Wu F."/>
            <person name="Chen Y."/>
            <person name="Wang J."/>
            <person name="Peng C."/>
            <person name="Meng J."/>
            <person name="Yang L."/>
            <person name="Liu J."/>
            <person name="Wen B."/>
            <person name="Zhang N."/>
            <person name="Huang Z."/>
            <person name="Zhu Q."/>
            <person name="Feng Y."/>
            <person name="Mount A."/>
            <person name="Hedgecock D."/>
            <person name="Xu Z."/>
            <person name="Liu Y."/>
            <person name="Domazet-Loso T."/>
            <person name="Du Y."/>
            <person name="Sun X."/>
            <person name="Zhang S."/>
            <person name="Liu B."/>
            <person name="Cheng P."/>
            <person name="Jiang X."/>
            <person name="Li J."/>
            <person name="Fan D."/>
            <person name="Wang W."/>
            <person name="Fu W."/>
            <person name="Wang T."/>
            <person name="Wang B."/>
            <person name="Zhang J."/>
            <person name="Peng Z."/>
            <person name="Li Y."/>
            <person name="Li N."/>
            <person name="Wang J."/>
            <person name="Chen M."/>
            <person name="He Y."/>
            <person name="Tan F."/>
            <person name="Song X."/>
            <person name="Zheng Q."/>
            <person name="Huang R."/>
            <person name="Yang H."/>
            <person name="Du X."/>
            <person name="Chen L."/>
            <person name="Yang M."/>
            <person name="Gaffney P.M."/>
            <person name="Wang S."/>
            <person name="Luo L."/>
            <person name="She Z."/>
            <person name="Ming Y."/>
            <person name="Huang W."/>
            <person name="Zhang S."/>
            <person name="Huang B."/>
            <person name="Zhang Y."/>
            <person name="Qu T."/>
            <person name="Ni P."/>
            <person name="Miao G."/>
            <person name="Wang J."/>
            <person name="Wang Q."/>
            <person name="Steinberg C.E."/>
            <person name="Wang H."/>
            <person name="Li N."/>
            <person name="Qian L."/>
            <person name="Zhang G."/>
            <person name="Li Y."/>
            <person name="Yang H."/>
            <person name="Liu X."/>
            <person name="Wang J."/>
            <person name="Yin Y."/>
            <person name="Wang J."/>
        </authorList>
    </citation>
    <scope>NUCLEOTIDE SEQUENCE [LARGE SCALE GENOMIC DNA]</scope>
    <source>
        <strain evidence="6">05x7-T-G4-1.051#20</strain>
    </source>
</reference>
<dbReference type="CDD" id="cd13756">
    <property type="entry name" value="TGF_beta_BMPs_GDFs"/>
    <property type="match status" value="1"/>
</dbReference>
<proteinExistence type="inferred from homology"/>
<dbReference type="InterPro" id="IPR015615">
    <property type="entry name" value="TGF-beta-rel"/>
</dbReference>
<organism evidence="6">
    <name type="scientific">Magallana gigas</name>
    <name type="common">Pacific oyster</name>
    <name type="synonym">Crassostrea gigas</name>
    <dbReference type="NCBI Taxonomy" id="29159"/>
    <lineage>
        <taxon>Eukaryota</taxon>
        <taxon>Metazoa</taxon>
        <taxon>Spiralia</taxon>
        <taxon>Lophotrochozoa</taxon>
        <taxon>Mollusca</taxon>
        <taxon>Bivalvia</taxon>
        <taxon>Autobranchia</taxon>
        <taxon>Pteriomorphia</taxon>
        <taxon>Ostreida</taxon>
        <taxon>Ostreoidea</taxon>
        <taxon>Ostreidae</taxon>
        <taxon>Magallana</taxon>
    </lineage>
</organism>
<feature type="domain" description="TGF-beta family profile" evidence="5">
    <location>
        <begin position="187"/>
        <end position="328"/>
    </location>
</feature>
<dbReference type="SUPFAM" id="SSF57501">
    <property type="entry name" value="Cystine-knot cytokines"/>
    <property type="match status" value="1"/>
</dbReference>